<dbReference type="GO" id="GO:0061621">
    <property type="term" value="P:canonical glycolysis"/>
    <property type="evidence" value="ECO:0007669"/>
    <property type="project" value="TreeGrafter"/>
</dbReference>
<dbReference type="Gene3D" id="3.40.50.460">
    <property type="entry name" value="Phosphofructokinase domain"/>
    <property type="match status" value="2"/>
</dbReference>
<evidence type="ECO:0000256" key="7">
    <source>
        <dbReference type="ARBA" id="ARBA00022723"/>
    </source>
</evidence>
<comment type="caution">
    <text evidence="14">Lacks conserved residue(s) required for the propagation of feature annotation.</text>
</comment>
<feature type="binding site" description="in other chain" evidence="14">
    <location>
        <begin position="248"/>
        <end position="250"/>
    </location>
    <ligand>
        <name>substrate</name>
        <note>ligand shared between dimeric partners</note>
    </ligand>
</feature>
<dbReference type="GO" id="GO:0070095">
    <property type="term" value="F:fructose-6-phosphate binding"/>
    <property type="evidence" value="ECO:0007669"/>
    <property type="project" value="TreeGrafter"/>
</dbReference>
<dbReference type="AlphaFoldDB" id="A0A8B7YD74"/>
<protein>
    <recommendedName>
        <fullName evidence="14">ATP-dependent 6-phosphofructokinase</fullName>
        <shortName evidence="14">ATP-PFK</shortName>
        <shortName evidence="14">Phosphofructokinase</shortName>
        <ecNumber evidence="14">2.7.1.11</ecNumber>
    </recommendedName>
    <alternativeName>
        <fullName evidence="14">Phosphohexokinase</fullName>
    </alternativeName>
</protein>
<feature type="domain" description="Phosphofructokinase" evidence="16">
    <location>
        <begin position="450"/>
        <end position="748"/>
    </location>
</feature>
<keyword evidence="7 14" id="KW-0479">Metal-binding</keyword>
<dbReference type="PIRSF" id="PIRSF000533">
    <property type="entry name" value="ATP_PFK_euk"/>
    <property type="match status" value="1"/>
</dbReference>
<feature type="binding site" evidence="14">
    <location>
        <position position="159"/>
    </location>
    <ligand>
        <name>Mg(2+)</name>
        <dbReference type="ChEBI" id="CHEBI:18420"/>
        <note>catalytic</note>
    </ligand>
</feature>
<sequence>MDDSIEDGAHSIKKLKADISMIGRTASVSFSGEDHVDTVSKFTKAGQGFGMVGTGKCIAVFTSGGDSQGMNAAVRAVVRMGIYVGFKVYAIHEGYQGMVDGGKCFKEMTWKDVSGIIQRGGTVIGSARCQDFRERKGRKKAALNLVKRGINNLVVIGGDGSLTGANLFRQEWAEHLNELLEEELITEDEQQHCSHLNIVGMVGSIDNDFCGTDMTIGTDTALHRIIECIDAISTTAQSHQRTFVLEVMGRHCGYLALVAGLASGADWIFIPEWPPESNWQEKLCKKLAQTREFGKRLHIIIVAEGAKDRQGSPITTQQIKDLIVQRLGYDTRVTVLGHVQRGGNPSAFDRILACRMGAEAVLSLVESDQETPAYVVTLDGNKAIRMPLMDCVRRTQAVAEALGKGNFELAAELRGRSFVNNLRTYLTLTKLKPPDKVCSLDGKNCASNLNIGVMNIGAPAAGMNAAIRAFVRASLFNGYGVLGIHDGFDGLLEENVNHIGWMDVADFVSAGGSRLGTNSGLYSAKETPMPDGTTPAKILEKVAEKFKKFNVNGLLVIGGFEGYQSIIQMSEARDKYPAFCIPMVLIPATVSNNVPGADFSLGCDTALNNITEACDKIKQSASGSKRRVFIVETMGGYCGYLATMSALAGGADAAYIFEEHFGITDLQADVEHLKAKISDNVQRGLLLRNEKANANFSADFIQRLFAEEGKDVFTARSNVLGHMQQGGSPSVFDRNMGTKLAVRASEFLRETIENSLKDGVVYTNSPDTACLLGIQKRRLAFRPVQKLKQITDFEHRIPTNQWWMKLRPLLRILAKHASTYIVESEVQETLVD</sequence>
<feature type="binding site" evidence="14">
    <location>
        <position position="65"/>
    </location>
    <ligand>
        <name>ATP</name>
        <dbReference type="ChEBI" id="CHEBI:30616"/>
    </ligand>
</feature>
<comment type="similarity">
    <text evidence="15">Belongs to the phosphofructokinase type A (PFKA) family. ATP-dependent PFK group I subfamily. Eukaryotic two domain clade "E" sub-subfamily.</text>
</comment>
<evidence type="ECO:0000256" key="9">
    <source>
        <dbReference type="ARBA" id="ARBA00022777"/>
    </source>
</evidence>
<comment type="activity regulation">
    <text evidence="14">Allosterically activated by ADP, AMP, or fructose 2,6-bisphosphate, and allosterically inhibited by ATP or citrate.</text>
</comment>
<keyword evidence="5 14" id="KW-0021">Allosteric enzyme</keyword>
<organism evidence="17 18">
    <name type="scientific">Acanthaster planci</name>
    <name type="common">Crown-of-thorns starfish</name>
    <dbReference type="NCBI Taxonomy" id="133434"/>
    <lineage>
        <taxon>Eukaryota</taxon>
        <taxon>Metazoa</taxon>
        <taxon>Echinodermata</taxon>
        <taxon>Eleutherozoa</taxon>
        <taxon>Asterozoa</taxon>
        <taxon>Asteroidea</taxon>
        <taxon>Valvatacea</taxon>
        <taxon>Valvatida</taxon>
        <taxon>Acanthasteridae</taxon>
        <taxon>Acanthaster</taxon>
    </lineage>
</organism>
<feature type="domain" description="Phosphofructokinase" evidence="16">
    <location>
        <begin position="58"/>
        <end position="361"/>
    </location>
</feature>
<dbReference type="GO" id="GO:0003872">
    <property type="term" value="F:6-phosphofructokinase activity"/>
    <property type="evidence" value="ECO:0007669"/>
    <property type="project" value="UniProtKB-UniRule"/>
</dbReference>
<evidence type="ECO:0000256" key="4">
    <source>
        <dbReference type="ARBA" id="ARBA00022490"/>
    </source>
</evidence>
<dbReference type="KEGG" id="aplc:110979578"/>
<evidence type="ECO:0000256" key="8">
    <source>
        <dbReference type="ARBA" id="ARBA00022741"/>
    </source>
</evidence>
<keyword evidence="17" id="KW-1185">Reference proteome</keyword>
<evidence type="ECO:0000256" key="15">
    <source>
        <dbReference type="PIRNR" id="PIRNR000533"/>
    </source>
</evidence>
<evidence type="ECO:0000313" key="17">
    <source>
        <dbReference type="Proteomes" id="UP000694845"/>
    </source>
</evidence>
<feature type="binding site" evidence="14">
    <location>
        <begin position="128"/>
        <end position="129"/>
    </location>
    <ligand>
        <name>ATP</name>
        <dbReference type="ChEBI" id="CHEBI:30616"/>
    </ligand>
</feature>
<dbReference type="PANTHER" id="PTHR13697:SF4">
    <property type="entry name" value="ATP-DEPENDENT 6-PHOSPHOFRUCTOKINASE"/>
    <property type="match status" value="1"/>
</dbReference>
<dbReference type="NCBIfam" id="TIGR02478">
    <property type="entry name" value="6PF1K_euk"/>
    <property type="match status" value="1"/>
</dbReference>
<dbReference type="Proteomes" id="UP000694845">
    <property type="component" value="Unplaced"/>
</dbReference>
<feature type="region of interest" description="N-terminal catalytic PFK domain 1" evidence="14">
    <location>
        <begin position="1"/>
        <end position="430"/>
    </location>
</feature>
<feature type="binding site" description="in other chain" evidence="14">
    <location>
        <begin position="589"/>
        <end position="593"/>
    </location>
    <ligand>
        <name>beta-D-fructose 2,6-bisphosphate</name>
        <dbReference type="ChEBI" id="CHEBI:58579"/>
        <note>allosteric activator; ligand shared between dimeric partners</note>
    </ligand>
</feature>
<dbReference type="GO" id="GO:0016208">
    <property type="term" value="F:AMP binding"/>
    <property type="evidence" value="ECO:0007669"/>
    <property type="project" value="TreeGrafter"/>
</dbReference>
<dbReference type="GO" id="GO:0030388">
    <property type="term" value="P:fructose 1,6-bisphosphate metabolic process"/>
    <property type="evidence" value="ECO:0007669"/>
    <property type="project" value="TreeGrafter"/>
</dbReference>
<evidence type="ECO:0000256" key="6">
    <source>
        <dbReference type="ARBA" id="ARBA00022679"/>
    </source>
</evidence>
<dbReference type="Gene3D" id="3.40.50.450">
    <property type="match status" value="2"/>
</dbReference>
<comment type="subcellular location">
    <subcellularLocation>
        <location evidence="2 14">Cytoplasm</location>
    </subcellularLocation>
</comment>
<keyword evidence="11 14" id="KW-0460">Magnesium</keyword>
<name>A0A8B7YD74_ACAPL</name>
<accession>A0A8B7YD74</accession>
<dbReference type="FunFam" id="3.40.50.460:FF:000003">
    <property type="entry name" value="ATP-dependent 6-phosphofructokinase"/>
    <property type="match status" value="1"/>
</dbReference>
<dbReference type="FunFam" id="3.40.50.460:FF:000008">
    <property type="entry name" value="ATP-dependent 6-phosphofructokinase"/>
    <property type="match status" value="1"/>
</dbReference>
<dbReference type="InterPro" id="IPR035966">
    <property type="entry name" value="PKF_sf"/>
</dbReference>
<keyword evidence="12 14" id="KW-0324">Glycolysis</keyword>
<feature type="binding site" description="in other chain" evidence="14">
    <location>
        <position position="796"/>
    </location>
    <ligand>
        <name>beta-D-fructose 2,6-bisphosphate</name>
        <dbReference type="ChEBI" id="CHEBI:58579"/>
        <note>allosteric activator; ligand shared between dimeric partners</note>
    </ligand>
</feature>
<evidence type="ECO:0000313" key="18">
    <source>
        <dbReference type="RefSeq" id="XP_022091208.1"/>
    </source>
</evidence>
<evidence type="ECO:0000256" key="13">
    <source>
        <dbReference type="ARBA" id="ARBA00048070"/>
    </source>
</evidence>
<comment type="subunit">
    <text evidence="14">Homotetramer.</text>
</comment>
<dbReference type="InterPro" id="IPR015912">
    <property type="entry name" value="Phosphofructokinase_CS"/>
</dbReference>
<feature type="binding site" description="in other chain" evidence="14">
    <location>
        <begin position="634"/>
        <end position="636"/>
    </location>
    <ligand>
        <name>beta-D-fructose 2,6-bisphosphate</name>
        <dbReference type="ChEBI" id="CHEBI:58579"/>
        <note>allosteric activator; ligand shared between dimeric partners</note>
    </ligand>
</feature>
<feature type="binding site" description="in other chain" evidence="14">
    <location>
        <begin position="338"/>
        <end position="341"/>
    </location>
    <ligand>
        <name>substrate</name>
        <note>ligand shared between dimeric partners</note>
    </ligand>
</feature>
<dbReference type="GO" id="GO:0006002">
    <property type="term" value="P:fructose 6-phosphate metabolic process"/>
    <property type="evidence" value="ECO:0007669"/>
    <property type="project" value="InterPro"/>
</dbReference>
<evidence type="ECO:0000259" key="16">
    <source>
        <dbReference type="Pfam" id="PF00365"/>
    </source>
</evidence>
<dbReference type="GO" id="GO:0046872">
    <property type="term" value="F:metal ion binding"/>
    <property type="evidence" value="ECO:0007669"/>
    <property type="project" value="UniProtKB-KW"/>
</dbReference>
<evidence type="ECO:0000256" key="2">
    <source>
        <dbReference type="ARBA" id="ARBA00004496"/>
    </source>
</evidence>
<feature type="binding site" evidence="14">
    <location>
        <position position="627"/>
    </location>
    <ligand>
        <name>beta-D-fructose 2,6-bisphosphate</name>
        <dbReference type="ChEBI" id="CHEBI:58579"/>
        <note>allosteric activator; ligand shared between dimeric partners</note>
    </ligand>
</feature>
<evidence type="ECO:0000256" key="1">
    <source>
        <dbReference type="ARBA" id="ARBA00001946"/>
    </source>
</evidence>
<dbReference type="PRINTS" id="PR00476">
    <property type="entry name" value="PHFRCTKINASE"/>
</dbReference>
<feature type="binding site" evidence="14">
    <location>
        <position position="332"/>
    </location>
    <ligand>
        <name>substrate</name>
        <note>ligand shared between dimeric partners</note>
    </ligand>
</feature>
<comment type="pathway">
    <text evidence="3 14 15">Carbohydrate degradation; glycolysis; D-glyceraldehyde 3-phosphate and glycerone phosphate from D-glucose: step 3/4.</text>
</comment>
<feature type="active site" description="Proton acceptor" evidence="14">
    <location>
        <position position="206"/>
    </location>
</feature>
<evidence type="ECO:0000256" key="10">
    <source>
        <dbReference type="ARBA" id="ARBA00022840"/>
    </source>
</evidence>
<feature type="binding site" description="in other chain" evidence="14">
    <location>
        <position position="304"/>
    </location>
    <ligand>
        <name>substrate</name>
        <note>ligand shared between dimeric partners</note>
    </ligand>
</feature>
<comment type="similarity">
    <text evidence="14">Belongs to the phosphofructokinase type A (PFKA) family. ATP-dependent PFK group I subfamily. Eukaryotic two domain clade 'E' sub-subfamily.</text>
</comment>
<dbReference type="GO" id="GO:0005945">
    <property type="term" value="C:6-phosphofructokinase complex"/>
    <property type="evidence" value="ECO:0007669"/>
    <property type="project" value="UniProtKB-ARBA"/>
</dbReference>
<feature type="binding site" evidence="14">
    <location>
        <begin position="158"/>
        <end position="161"/>
    </location>
    <ligand>
        <name>ATP</name>
        <dbReference type="ChEBI" id="CHEBI:30616"/>
    </ligand>
</feature>
<comment type="catalytic activity">
    <reaction evidence="13 14 15">
        <text>beta-D-fructose 6-phosphate + ATP = beta-D-fructose 1,6-bisphosphate + ADP + H(+)</text>
        <dbReference type="Rhea" id="RHEA:16109"/>
        <dbReference type="ChEBI" id="CHEBI:15378"/>
        <dbReference type="ChEBI" id="CHEBI:30616"/>
        <dbReference type="ChEBI" id="CHEBI:32966"/>
        <dbReference type="ChEBI" id="CHEBI:57634"/>
        <dbReference type="ChEBI" id="CHEBI:456216"/>
        <dbReference type="EC" id="2.7.1.11"/>
    </reaction>
</comment>
<dbReference type="GO" id="GO:0005524">
    <property type="term" value="F:ATP binding"/>
    <property type="evidence" value="ECO:0007669"/>
    <property type="project" value="UniProtKB-KW"/>
</dbReference>
<dbReference type="Pfam" id="PF00365">
    <property type="entry name" value="PFK"/>
    <property type="match status" value="2"/>
</dbReference>
<evidence type="ECO:0000256" key="3">
    <source>
        <dbReference type="ARBA" id="ARBA00004679"/>
    </source>
</evidence>
<feature type="binding site" description="in other chain" evidence="14">
    <location>
        <position position="690"/>
    </location>
    <ligand>
        <name>beta-D-fructose 2,6-bisphosphate</name>
        <dbReference type="ChEBI" id="CHEBI:58579"/>
        <note>allosteric activator; ligand shared between dimeric partners</note>
    </ligand>
</feature>
<evidence type="ECO:0000256" key="14">
    <source>
        <dbReference type="HAMAP-Rule" id="MF_03184"/>
    </source>
</evidence>
<dbReference type="HAMAP" id="MF_03184">
    <property type="entry name" value="Phosphofructokinase_I_E"/>
    <property type="match status" value="1"/>
</dbReference>
<dbReference type="SUPFAM" id="SSF53784">
    <property type="entry name" value="Phosphofructokinase"/>
    <property type="match status" value="2"/>
</dbReference>
<dbReference type="PROSITE" id="PS00433">
    <property type="entry name" value="PHOSPHOFRUCTOKINASE"/>
    <property type="match status" value="2"/>
</dbReference>
<evidence type="ECO:0000256" key="12">
    <source>
        <dbReference type="ARBA" id="ARBA00023152"/>
    </source>
</evidence>
<feature type="binding site" evidence="14">
    <location>
        <position position="241"/>
    </location>
    <ligand>
        <name>substrate</name>
        <note>ligand shared between dimeric partners</note>
    </ligand>
</feature>
<dbReference type="InterPro" id="IPR009161">
    <property type="entry name" value="6-Pfructokinase_euk"/>
</dbReference>
<dbReference type="OrthoDB" id="537915at2759"/>
<dbReference type="OMA" id="EWQDQMC"/>
<comment type="cofactor">
    <cofactor evidence="1 14">
        <name>Mg(2+)</name>
        <dbReference type="ChEBI" id="CHEBI:18420"/>
    </cofactor>
</comment>
<dbReference type="FunFam" id="3.40.50.450:FF:000043">
    <property type="entry name" value="ATP-dependent 6-phosphofructokinase, platelet type"/>
    <property type="match status" value="1"/>
</dbReference>
<keyword evidence="6 14" id="KW-0808">Transferase</keyword>
<dbReference type="PANTHER" id="PTHR13697">
    <property type="entry name" value="PHOSPHOFRUCTOKINASE"/>
    <property type="match status" value="1"/>
</dbReference>
<comment type="function">
    <text evidence="14">Catalyzes the phosphorylation of D-fructose 6-phosphate to fructose 1,6-bisphosphate by ATP, the first committing step of glycolysis.</text>
</comment>
<evidence type="ECO:0000256" key="5">
    <source>
        <dbReference type="ARBA" id="ARBA00022533"/>
    </source>
</evidence>
<dbReference type="GO" id="GO:0042802">
    <property type="term" value="F:identical protein binding"/>
    <property type="evidence" value="ECO:0007669"/>
    <property type="project" value="TreeGrafter"/>
</dbReference>
<keyword evidence="4 14" id="KW-0963">Cytoplasm</keyword>
<keyword evidence="9 14" id="KW-0418">Kinase</keyword>
<reference evidence="18" key="1">
    <citation type="submission" date="2025-08" db="UniProtKB">
        <authorList>
            <consortium name="RefSeq"/>
        </authorList>
    </citation>
    <scope>IDENTIFICATION</scope>
</reference>
<keyword evidence="10 14" id="KW-0067">ATP-binding</keyword>
<dbReference type="GO" id="GO:0048029">
    <property type="term" value="F:monosaccharide binding"/>
    <property type="evidence" value="ECO:0007669"/>
    <property type="project" value="TreeGrafter"/>
</dbReference>
<dbReference type="GeneID" id="110979578"/>
<evidence type="ECO:0000256" key="11">
    <source>
        <dbReference type="ARBA" id="ARBA00022842"/>
    </source>
</evidence>
<dbReference type="RefSeq" id="XP_022091208.1">
    <property type="nucleotide sequence ID" value="XM_022235516.1"/>
</dbReference>
<proteinExistence type="inferred from homology"/>
<feature type="binding site" description="in other chain" evidence="14">
    <location>
        <begin position="204"/>
        <end position="206"/>
    </location>
    <ligand>
        <name>substrate</name>
        <note>ligand shared between dimeric partners</note>
    </ligand>
</feature>
<dbReference type="InterPro" id="IPR000023">
    <property type="entry name" value="Phosphofructokinase_dom"/>
</dbReference>
<dbReference type="UniPathway" id="UPA00109">
    <property type="reaction ID" value="UER00182"/>
</dbReference>
<feature type="region of interest" description="C-terminal regulatory PFK domain 2" evidence="14">
    <location>
        <begin position="450"/>
        <end position="832"/>
    </location>
</feature>
<feature type="binding site" description="in other chain" evidence="14">
    <location>
        <begin position="722"/>
        <end position="725"/>
    </location>
    <ligand>
        <name>beta-D-fructose 2,6-bisphosphate</name>
        <dbReference type="ChEBI" id="CHEBI:58579"/>
        <note>allosteric activator; ligand shared between dimeric partners</note>
    </ligand>
</feature>
<feature type="binding site" evidence="14">
    <location>
        <position position="716"/>
    </location>
    <ligand>
        <name>beta-D-fructose 2,6-bisphosphate</name>
        <dbReference type="ChEBI" id="CHEBI:58579"/>
        <note>allosteric activator; ligand shared between dimeric partners</note>
    </ligand>
</feature>
<dbReference type="InterPro" id="IPR022953">
    <property type="entry name" value="ATP_PFK"/>
</dbReference>
<gene>
    <name evidence="18" type="primary">LOC110979578</name>
</gene>
<keyword evidence="8 14" id="KW-0547">Nucleotide-binding</keyword>
<dbReference type="EC" id="2.7.1.11" evidence="14"/>